<proteinExistence type="inferred from homology"/>
<sequence length="316" mass="33900">MILCCGEALIDMLPRETTLGEPGFAPYAGGAVFNTAVALGRLGVQTGFFTGLADDMMGDILRDTLRRSDVDFSYCALASRPSTIAFVKLVDGHATYAFYDEGTAGRMITEFDLPVLGDDCEALHFGAISLIPEPCGSTYEALLKREHEKRVVSLDPNIRPGFIKDKASHLARIRRMAAMSDILKFSDEDLAWFGLDGDEAALAHYWLRHGAKLVVVTRGAKGATGYTANHKVMVPSEKVQVIDTVGAGDTFDAGILASFKIQNLLTKARIASLTEEQIRSSLSLASKAAAVTVSRAGANPPFTHELDAVGAEGEAR</sequence>
<dbReference type="Pfam" id="PF00294">
    <property type="entry name" value="PfkB"/>
    <property type="match status" value="1"/>
</dbReference>
<dbReference type="RefSeq" id="WP_171319227.1">
    <property type="nucleotide sequence ID" value="NZ_JABFCY010000016.1"/>
</dbReference>
<dbReference type="AlphaFoldDB" id="A0A849KSF4"/>
<dbReference type="CDD" id="cd01167">
    <property type="entry name" value="bac_FRK"/>
    <property type="match status" value="1"/>
</dbReference>
<dbReference type="SUPFAM" id="SSF53613">
    <property type="entry name" value="Ribokinase-like"/>
    <property type="match status" value="1"/>
</dbReference>
<gene>
    <name evidence="7" type="ORF">HKX02_21510</name>
</gene>
<evidence type="ECO:0000313" key="8">
    <source>
        <dbReference type="Proteomes" id="UP000574931"/>
    </source>
</evidence>
<reference evidence="7 8" key="1">
    <citation type="submission" date="2020-05" db="EMBL/GenBank/DDBJ databases">
        <title>Draft Genome Sequence of Ochrobactrum soli Isolated from Stable Fly Gut.</title>
        <authorList>
            <person name="Pileggi M.T."/>
            <person name="Vazhakkala L.J."/>
            <person name="Wong C.N."/>
        </authorList>
    </citation>
    <scope>NUCLEOTIDE SEQUENCE [LARGE SCALE GENOMIC DNA]</scope>
    <source>
        <strain evidence="7 8">MTP-C0764</strain>
    </source>
</reference>
<comment type="caution">
    <text evidence="7">The sequence shown here is derived from an EMBL/GenBank/DDBJ whole genome shotgun (WGS) entry which is preliminary data.</text>
</comment>
<dbReference type="GO" id="GO:0016301">
    <property type="term" value="F:kinase activity"/>
    <property type="evidence" value="ECO:0007669"/>
    <property type="project" value="UniProtKB-KW"/>
</dbReference>
<dbReference type="InterPro" id="IPR011611">
    <property type="entry name" value="PfkB_dom"/>
</dbReference>
<evidence type="ECO:0000256" key="2">
    <source>
        <dbReference type="ARBA" id="ARBA00022679"/>
    </source>
</evidence>
<dbReference type="InterPro" id="IPR050306">
    <property type="entry name" value="PfkB_Carbo_kinase"/>
</dbReference>
<accession>A0A849KSF4</accession>
<keyword evidence="8" id="KW-1185">Reference proteome</keyword>
<evidence type="ECO:0000256" key="4">
    <source>
        <dbReference type="ARBA" id="ARBA00022777"/>
    </source>
</evidence>
<name>A0A849KSF4_9HYPH</name>
<dbReference type="PROSITE" id="PS00584">
    <property type="entry name" value="PFKB_KINASES_2"/>
    <property type="match status" value="1"/>
</dbReference>
<keyword evidence="5" id="KW-0067">ATP-binding</keyword>
<comment type="similarity">
    <text evidence="1">Belongs to the carbohydrate kinase PfkB family.</text>
</comment>
<evidence type="ECO:0000256" key="5">
    <source>
        <dbReference type="ARBA" id="ARBA00022840"/>
    </source>
</evidence>
<dbReference type="InterPro" id="IPR029056">
    <property type="entry name" value="Ribokinase-like"/>
</dbReference>
<keyword evidence="4 7" id="KW-0418">Kinase</keyword>
<keyword evidence="3" id="KW-0547">Nucleotide-binding</keyword>
<evidence type="ECO:0000313" key="7">
    <source>
        <dbReference type="EMBL" id="NNU62820.1"/>
    </source>
</evidence>
<dbReference type="InterPro" id="IPR002173">
    <property type="entry name" value="Carboh/pur_kinase_PfkB_CS"/>
</dbReference>
<feature type="domain" description="Carbohydrate kinase PfkB" evidence="6">
    <location>
        <begin position="2"/>
        <end position="301"/>
    </location>
</feature>
<evidence type="ECO:0000256" key="3">
    <source>
        <dbReference type="ARBA" id="ARBA00022741"/>
    </source>
</evidence>
<evidence type="ECO:0000259" key="6">
    <source>
        <dbReference type="Pfam" id="PF00294"/>
    </source>
</evidence>
<dbReference type="GO" id="GO:0005524">
    <property type="term" value="F:ATP binding"/>
    <property type="evidence" value="ECO:0007669"/>
    <property type="project" value="UniProtKB-KW"/>
</dbReference>
<dbReference type="PANTHER" id="PTHR43085">
    <property type="entry name" value="HEXOKINASE FAMILY MEMBER"/>
    <property type="match status" value="1"/>
</dbReference>
<evidence type="ECO:0000256" key="1">
    <source>
        <dbReference type="ARBA" id="ARBA00010688"/>
    </source>
</evidence>
<protein>
    <submittedName>
        <fullName evidence="7">Carbohydrate kinase</fullName>
    </submittedName>
</protein>
<organism evidence="7 8">
    <name type="scientific">Ochrobactrum soli</name>
    <dbReference type="NCBI Taxonomy" id="2448455"/>
    <lineage>
        <taxon>Bacteria</taxon>
        <taxon>Pseudomonadati</taxon>
        <taxon>Pseudomonadota</taxon>
        <taxon>Alphaproteobacteria</taxon>
        <taxon>Hyphomicrobiales</taxon>
        <taxon>Brucellaceae</taxon>
        <taxon>Brucella/Ochrobactrum group</taxon>
        <taxon>Ochrobactrum</taxon>
    </lineage>
</organism>
<dbReference type="PANTHER" id="PTHR43085:SF1">
    <property type="entry name" value="PSEUDOURIDINE KINASE-RELATED"/>
    <property type="match status" value="1"/>
</dbReference>
<keyword evidence="2" id="KW-0808">Transferase</keyword>
<dbReference type="Gene3D" id="3.40.1190.20">
    <property type="match status" value="1"/>
</dbReference>
<dbReference type="Proteomes" id="UP000574931">
    <property type="component" value="Unassembled WGS sequence"/>
</dbReference>
<dbReference type="EMBL" id="JABFCY010000016">
    <property type="protein sequence ID" value="NNU62820.1"/>
    <property type="molecule type" value="Genomic_DNA"/>
</dbReference>